<sequence>MVDDGDPPKQLTALDTEVWNDVDDAPSTDALFRALANRHRRRVLWYLVDDSETTIAELADALVGWEASDNVIVGPEARRRVYVSLHHHHLPMLSQADLLTYDADSGAVRLTTSSKPVEDVIRFSHRYEHALARRDER</sequence>
<dbReference type="OrthoDB" id="247722at2157"/>
<evidence type="ECO:0000313" key="2">
    <source>
        <dbReference type="EMBL" id="SFR50498.1"/>
    </source>
</evidence>
<dbReference type="STRING" id="555875.SAMN04488124_1888"/>
<dbReference type="InterPro" id="IPR055768">
    <property type="entry name" value="DUF7344"/>
</dbReference>
<gene>
    <name evidence="2" type="ORF">SAMN04488124_1888</name>
</gene>
<dbReference type="InterPro" id="IPR036390">
    <property type="entry name" value="WH_DNA-bd_sf"/>
</dbReference>
<name>A0A1I6H809_9EURY</name>
<reference evidence="3" key="1">
    <citation type="submission" date="2016-10" db="EMBL/GenBank/DDBJ databases">
        <authorList>
            <person name="Varghese N."/>
            <person name="Submissions S."/>
        </authorList>
    </citation>
    <scope>NUCLEOTIDE SEQUENCE [LARGE SCALE GENOMIC DNA]</scope>
    <source>
        <strain evidence="3">CGMCC 1.8711</strain>
    </source>
</reference>
<keyword evidence="3" id="KW-1185">Reference proteome</keyword>
<dbReference type="Proteomes" id="UP000243250">
    <property type="component" value="Unassembled WGS sequence"/>
</dbReference>
<protein>
    <recommendedName>
        <fullName evidence="1">DUF7344 domain-containing protein</fullName>
    </recommendedName>
</protein>
<dbReference type="EMBL" id="FOYS01000003">
    <property type="protein sequence ID" value="SFR50498.1"/>
    <property type="molecule type" value="Genomic_DNA"/>
</dbReference>
<evidence type="ECO:0000259" key="1">
    <source>
        <dbReference type="Pfam" id="PF24035"/>
    </source>
</evidence>
<evidence type="ECO:0000313" key="3">
    <source>
        <dbReference type="Proteomes" id="UP000243250"/>
    </source>
</evidence>
<dbReference type="AlphaFoldDB" id="A0A1I6H809"/>
<dbReference type="Gene3D" id="1.10.10.10">
    <property type="entry name" value="Winged helix-like DNA-binding domain superfamily/Winged helix DNA-binding domain"/>
    <property type="match status" value="1"/>
</dbReference>
<proteinExistence type="predicted"/>
<accession>A0A1I6H809</accession>
<dbReference type="InterPro" id="IPR036388">
    <property type="entry name" value="WH-like_DNA-bd_sf"/>
</dbReference>
<dbReference type="SUPFAM" id="SSF46785">
    <property type="entry name" value="Winged helix' DNA-binding domain"/>
    <property type="match status" value="1"/>
</dbReference>
<dbReference type="RefSeq" id="WP_089879784.1">
    <property type="nucleotide sequence ID" value="NZ_FOYS01000003.1"/>
</dbReference>
<dbReference type="Pfam" id="PF24035">
    <property type="entry name" value="DUF7344"/>
    <property type="match status" value="1"/>
</dbReference>
<organism evidence="2 3">
    <name type="scientific">Halogeometricum limi</name>
    <dbReference type="NCBI Taxonomy" id="555875"/>
    <lineage>
        <taxon>Archaea</taxon>
        <taxon>Methanobacteriati</taxon>
        <taxon>Methanobacteriota</taxon>
        <taxon>Stenosarchaea group</taxon>
        <taxon>Halobacteria</taxon>
        <taxon>Halobacteriales</taxon>
        <taxon>Haloferacaceae</taxon>
        <taxon>Halogeometricum</taxon>
    </lineage>
</organism>
<feature type="domain" description="DUF7344" evidence="1">
    <location>
        <begin position="32"/>
        <end position="109"/>
    </location>
</feature>